<comment type="caution">
    <text evidence="2">The sequence shown here is derived from an EMBL/GenBank/DDBJ whole genome shotgun (WGS) entry which is preliminary data.</text>
</comment>
<dbReference type="PANTHER" id="PTHR42871">
    <property type="entry name" value="CITRATE SYNTHASE"/>
    <property type="match status" value="1"/>
</dbReference>
<dbReference type="AlphaFoldDB" id="A0A972VUQ5"/>
<accession>A0A972VUQ5</accession>
<dbReference type="Gene3D" id="1.10.580.10">
    <property type="entry name" value="Citrate Synthase, domain 1"/>
    <property type="match status" value="1"/>
</dbReference>
<evidence type="ECO:0000256" key="1">
    <source>
        <dbReference type="ARBA" id="ARBA00004751"/>
    </source>
</evidence>
<feature type="non-terminal residue" evidence="2">
    <location>
        <position position="164"/>
    </location>
</feature>
<dbReference type="Pfam" id="PF00285">
    <property type="entry name" value="Citrate_synt"/>
    <property type="match status" value="1"/>
</dbReference>
<dbReference type="InterPro" id="IPR036969">
    <property type="entry name" value="Citrate_synthase_sf"/>
</dbReference>
<sequence length="164" mass="17726">MVQKVEITIDGKSIDLNVLEASEGNNVVDVRGLIAEGVFTYDPGFLSTASCDSKITYIDGDAGILLYRGYAIEQLASQASHLEVCYLLLNGELPSSAQLAEFDASLKDKQYVDKQFQQIFNGFARGAHPMSMVGAAISGLASLYHESTDITDAGDRMTTAHRLI</sequence>
<protein>
    <submittedName>
        <fullName evidence="2">Citrate (Si)-synthase</fullName>
        <ecNumber evidence="2">2.3.3.1</ecNumber>
    </submittedName>
</protein>
<evidence type="ECO:0000313" key="2">
    <source>
        <dbReference type="EMBL" id="NQV63936.1"/>
    </source>
</evidence>
<dbReference type="PANTHER" id="PTHR42871:SF1">
    <property type="entry name" value="CITRATE SYNTHASE"/>
    <property type="match status" value="1"/>
</dbReference>
<proteinExistence type="predicted"/>
<dbReference type="Gene3D" id="2.20.28.60">
    <property type="match status" value="1"/>
</dbReference>
<dbReference type="Proteomes" id="UP000754644">
    <property type="component" value="Unassembled WGS sequence"/>
</dbReference>
<dbReference type="EC" id="2.3.3.1" evidence="2"/>
<keyword evidence="2" id="KW-0012">Acyltransferase</keyword>
<dbReference type="SUPFAM" id="SSF48256">
    <property type="entry name" value="Citrate synthase"/>
    <property type="match status" value="1"/>
</dbReference>
<organism evidence="2 3">
    <name type="scientific">SAR86 cluster bacterium</name>
    <dbReference type="NCBI Taxonomy" id="2030880"/>
    <lineage>
        <taxon>Bacteria</taxon>
        <taxon>Pseudomonadati</taxon>
        <taxon>Pseudomonadota</taxon>
        <taxon>Gammaproteobacteria</taxon>
        <taxon>SAR86 cluster</taxon>
    </lineage>
</organism>
<comment type="pathway">
    <text evidence="1">Carbohydrate metabolism; tricarboxylic acid cycle; isocitrate from oxaloacetate: step 1/2.</text>
</comment>
<dbReference type="InterPro" id="IPR002020">
    <property type="entry name" value="Citrate_synthase"/>
</dbReference>
<evidence type="ECO:0000313" key="3">
    <source>
        <dbReference type="Proteomes" id="UP000754644"/>
    </source>
</evidence>
<name>A0A972VUQ5_9GAMM</name>
<reference evidence="2" key="1">
    <citation type="submission" date="2020-05" db="EMBL/GenBank/DDBJ databases">
        <title>Sulfur intermediates as new biogeochemical hubs in an aquatic model microbial ecosystem.</title>
        <authorList>
            <person name="Vigneron A."/>
        </authorList>
    </citation>
    <scope>NUCLEOTIDE SEQUENCE</scope>
    <source>
        <strain evidence="2">Bin.250</strain>
    </source>
</reference>
<gene>
    <name evidence="2" type="primary">gltA</name>
    <name evidence="2" type="ORF">HQ497_01105</name>
</gene>
<dbReference type="EMBL" id="JABMOJ010000042">
    <property type="protein sequence ID" value="NQV63936.1"/>
    <property type="molecule type" value="Genomic_DNA"/>
</dbReference>
<dbReference type="InterPro" id="IPR016142">
    <property type="entry name" value="Citrate_synth-like_lrg_a-sub"/>
</dbReference>
<dbReference type="GO" id="GO:0036440">
    <property type="term" value="F:citrate synthase activity"/>
    <property type="evidence" value="ECO:0007669"/>
    <property type="project" value="UniProtKB-EC"/>
</dbReference>
<keyword evidence="2" id="KW-0808">Transferase</keyword>